<evidence type="ECO:0000256" key="3">
    <source>
        <dbReference type="ARBA" id="ARBA00023157"/>
    </source>
</evidence>
<organism evidence="6">
    <name type="scientific">freshwater metagenome</name>
    <dbReference type="NCBI Taxonomy" id="449393"/>
    <lineage>
        <taxon>unclassified sequences</taxon>
        <taxon>metagenomes</taxon>
        <taxon>ecological metagenomes</taxon>
    </lineage>
</organism>
<evidence type="ECO:0000259" key="5">
    <source>
        <dbReference type="PROSITE" id="PS51352"/>
    </source>
</evidence>
<evidence type="ECO:0000256" key="2">
    <source>
        <dbReference type="ARBA" id="ARBA00022748"/>
    </source>
</evidence>
<keyword evidence="2" id="KW-0201">Cytochrome c-type biogenesis</keyword>
<dbReference type="PROSITE" id="PS51257">
    <property type="entry name" value="PROKAR_LIPOPROTEIN"/>
    <property type="match status" value="1"/>
</dbReference>
<dbReference type="PANTHER" id="PTHR42852">
    <property type="entry name" value="THIOL:DISULFIDE INTERCHANGE PROTEIN DSBE"/>
    <property type="match status" value="1"/>
</dbReference>
<dbReference type="PROSITE" id="PS51352">
    <property type="entry name" value="THIOREDOXIN_2"/>
    <property type="match status" value="1"/>
</dbReference>
<dbReference type="GO" id="GO:0017004">
    <property type="term" value="P:cytochrome complex assembly"/>
    <property type="evidence" value="ECO:0007669"/>
    <property type="project" value="UniProtKB-KW"/>
</dbReference>
<dbReference type="Gene3D" id="3.40.30.10">
    <property type="entry name" value="Glutaredoxin"/>
    <property type="match status" value="1"/>
</dbReference>
<sequence length="187" mass="19320">MNRRLIVAAGVLLLAGLLAGCGRSGGEAVTTATGTDISTFGLSVFAPGDRPELPVVSGVTVDGGYLDLSSLRGKVVVLNAWASWCEPCKEELPVLVSLATAQQDVVFVGLDVKDQPDEANAMISTYKIPYPSIVDRGASILLTIPTVPPEAVPSTVVIDKQGRVAARVIGTVKPGMLEPVLAAIAAE</sequence>
<proteinExistence type="predicted"/>
<dbReference type="PANTHER" id="PTHR42852:SF6">
    <property type="entry name" value="THIOL:DISULFIDE INTERCHANGE PROTEIN DSBE"/>
    <property type="match status" value="1"/>
</dbReference>
<gene>
    <name evidence="6" type="ORF">UFOPK3610_00124</name>
</gene>
<dbReference type="InterPro" id="IPR036249">
    <property type="entry name" value="Thioredoxin-like_sf"/>
</dbReference>
<dbReference type="EMBL" id="CAFBMR010000002">
    <property type="protein sequence ID" value="CAB4901066.1"/>
    <property type="molecule type" value="Genomic_DNA"/>
</dbReference>
<evidence type="ECO:0000256" key="4">
    <source>
        <dbReference type="ARBA" id="ARBA00023284"/>
    </source>
</evidence>
<reference evidence="6" key="1">
    <citation type="submission" date="2020-05" db="EMBL/GenBank/DDBJ databases">
        <authorList>
            <person name="Chiriac C."/>
            <person name="Salcher M."/>
            <person name="Ghai R."/>
            <person name="Kavagutti S V."/>
        </authorList>
    </citation>
    <scope>NUCLEOTIDE SEQUENCE</scope>
</reference>
<dbReference type="InterPro" id="IPR050553">
    <property type="entry name" value="Thioredoxin_ResA/DsbE_sf"/>
</dbReference>
<dbReference type="AlphaFoldDB" id="A0A6J7G192"/>
<evidence type="ECO:0000313" key="6">
    <source>
        <dbReference type="EMBL" id="CAB4901066.1"/>
    </source>
</evidence>
<comment type="subcellular location">
    <subcellularLocation>
        <location evidence="1">Cell envelope</location>
    </subcellularLocation>
</comment>
<dbReference type="CDD" id="cd02966">
    <property type="entry name" value="TlpA_like_family"/>
    <property type="match status" value="1"/>
</dbReference>
<evidence type="ECO:0000256" key="1">
    <source>
        <dbReference type="ARBA" id="ARBA00004196"/>
    </source>
</evidence>
<keyword evidence="3" id="KW-1015">Disulfide bond</keyword>
<dbReference type="GO" id="GO:0016491">
    <property type="term" value="F:oxidoreductase activity"/>
    <property type="evidence" value="ECO:0007669"/>
    <property type="project" value="InterPro"/>
</dbReference>
<keyword evidence="4" id="KW-0676">Redox-active center</keyword>
<dbReference type="InterPro" id="IPR013766">
    <property type="entry name" value="Thioredoxin_domain"/>
</dbReference>
<dbReference type="InterPro" id="IPR013740">
    <property type="entry name" value="Redoxin"/>
</dbReference>
<accession>A0A6J7G192</accession>
<feature type="domain" description="Thioredoxin" evidence="5">
    <location>
        <begin position="47"/>
        <end position="186"/>
    </location>
</feature>
<protein>
    <submittedName>
        <fullName evidence="6">Unannotated protein</fullName>
    </submittedName>
</protein>
<dbReference type="GO" id="GO:0030313">
    <property type="term" value="C:cell envelope"/>
    <property type="evidence" value="ECO:0007669"/>
    <property type="project" value="UniProtKB-SubCell"/>
</dbReference>
<name>A0A6J7G192_9ZZZZ</name>
<dbReference type="SUPFAM" id="SSF52833">
    <property type="entry name" value="Thioredoxin-like"/>
    <property type="match status" value="1"/>
</dbReference>
<dbReference type="Pfam" id="PF08534">
    <property type="entry name" value="Redoxin"/>
    <property type="match status" value="1"/>
</dbReference>